<gene>
    <name evidence="2" type="ORF">Sradi_4233800</name>
</gene>
<sequence length="152" mass="16153">MTLVSSFFAEQGSCSFSQLLAGAMASPMAPNSGFLFGGKREKGGNSCDDGKNSESGGGYKRNRPMNLVVAQPQLQMESLSPLFMVPQGLSPSGLLNSPGFLSPFSVGVGNWSPGIREELFPFNFKSNFHEHGSIWNLGLLPKDCVQCSDGGI</sequence>
<feature type="region of interest" description="Disordered" evidence="1">
    <location>
        <begin position="39"/>
        <end position="62"/>
    </location>
</feature>
<evidence type="ECO:0000256" key="1">
    <source>
        <dbReference type="SAM" id="MobiDB-lite"/>
    </source>
</evidence>
<organism evidence="2">
    <name type="scientific">Sesamum radiatum</name>
    <name type="common">Black benniseed</name>
    <dbReference type="NCBI Taxonomy" id="300843"/>
    <lineage>
        <taxon>Eukaryota</taxon>
        <taxon>Viridiplantae</taxon>
        <taxon>Streptophyta</taxon>
        <taxon>Embryophyta</taxon>
        <taxon>Tracheophyta</taxon>
        <taxon>Spermatophyta</taxon>
        <taxon>Magnoliopsida</taxon>
        <taxon>eudicotyledons</taxon>
        <taxon>Gunneridae</taxon>
        <taxon>Pentapetalae</taxon>
        <taxon>asterids</taxon>
        <taxon>lamiids</taxon>
        <taxon>Lamiales</taxon>
        <taxon>Pedaliaceae</taxon>
        <taxon>Sesamum</taxon>
    </lineage>
</organism>
<evidence type="ECO:0000313" key="2">
    <source>
        <dbReference type="EMBL" id="KAL0350846.1"/>
    </source>
</evidence>
<protein>
    <submittedName>
        <fullName evidence="2">WRKY transcription factor 3</fullName>
    </submittedName>
</protein>
<dbReference type="AlphaFoldDB" id="A0AAW2P7R2"/>
<accession>A0AAW2P7R2</accession>
<comment type="caution">
    <text evidence="2">The sequence shown here is derived from an EMBL/GenBank/DDBJ whole genome shotgun (WGS) entry which is preliminary data.</text>
</comment>
<dbReference type="EMBL" id="JACGWJ010000018">
    <property type="protein sequence ID" value="KAL0350846.1"/>
    <property type="molecule type" value="Genomic_DNA"/>
</dbReference>
<reference evidence="2" key="1">
    <citation type="submission" date="2020-06" db="EMBL/GenBank/DDBJ databases">
        <authorList>
            <person name="Li T."/>
            <person name="Hu X."/>
            <person name="Zhang T."/>
            <person name="Song X."/>
            <person name="Zhang H."/>
            <person name="Dai N."/>
            <person name="Sheng W."/>
            <person name="Hou X."/>
            <person name="Wei L."/>
        </authorList>
    </citation>
    <scope>NUCLEOTIDE SEQUENCE</scope>
    <source>
        <strain evidence="2">G02</strain>
        <tissue evidence="2">Leaf</tissue>
    </source>
</reference>
<reference evidence="2" key="2">
    <citation type="journal article" date="2024" name="Plant">
        <title>Genomic evolution and insights into agronomic trait innovations of Sesamum species.</title>
        <authorList>
            <person name="Miao H."/>
            <person name="Wang L."/>
            <person name="Qu L."/>
            <person name="Liu H."/>
            <person name="Sun Y."/>
            <person name="Le M."/>
            <person name="Wang Q."/>
            <person name="Wei S."/>
            <person name="Zheng Y."/>
            <person name="Lin W."/>
            <person name="Duan Y."/>
            <person name="Cao H."/>
            <person name="Xiong S."/>
            <person name="Wang X."/>
            <person name="Wei L."/>
            <person name="Li C."/>
            <person name="Ma Q."/>
            <person name="Ju M."/>
            <person name="Zhao R."/>
            <person name="Li G."/>
            <person name="Mu C."/>
            <person name="Tian Q."/>
            <person name="Mei H."/>
            <person name="Zhang T."/>
            <person name="Gao T."/>
            <person name="Zhang H."/>
        </authorList>
    </citation>
    <scope>NUCLEOTIDE SEQUENCE</scope>
    <source>
        <strain evidence="2">G02</strain>
    </source>
</reference>
<proteinExistence type="predicted"/>
<feature type="compositionally biased region" description="Basic and acidic residues" evidence="1">
    <location>
        <begin position="39"/>
        <end position="52"/>
    </location>
</feature>
<name>A0AAW2P7R2_SESRA</name>